<gene>
    <name evidence="2" type="ORF">A3L09_01580</name>
</gene>
<protein>
    <submittedName>
        <fullName evidence="2">Uncharacterized protein</fullName>
    </submittedName>
</protein>
<keyword evidence="1" id="KW-0472">Membrane</keyword>
<keyword evidence="1" id="KW-0812">Transmembrane</keyword>
<feature type="transmembrane region" description="Helical" evidence="1">
    <location>
        <begin position="12"/>
        <end position="31"/>
    </location>
</feature>
<dbReference type="AlphaFoldDB" id="A0A2Z2M8N6"/>
<dbReference type="Proteomes" id="UP000250179">
    <property type="component" value="Chromosome"/>
</dbReference>
<evidence type="ECO:0000313" key="3">
    <source>
        <dbReference type="Proteomes" id="UP000250179"/>
    </source>
</evidence>
<accession>A0A2Z2M8N6</accession>
<keyword evidence="3" id="KW-1185">Reference proteome</keyword>
<organism evidence="2 3">
    <name type="scientific">Thermococcus profundus</name>
    <dbReference type="NCBI Taxonomy" id="49899"/>
    <lineage>
        <taxon>Archaea</taxon>
        <taxon>Methanobacteriati</taxon>
        <taxon>Methanobacteriota</taxon>
        <taxon>Thermococci</taxon>
        <taxon>Thermococcales</taxon>
        <taxon>Thermococcaceae</taxon>
        <taxon>Thermococcus</taxon>
    </lineage>
</organism>
<dbReference type="KEGG" id="tprf:A3L09_01580"/>
<feature type="transmembrane region" description="Helical" evidence="1">
    <location>
        <begin position="205"/>
        <end position="225"/>
    </location>
</feature>
<feature type="transmembrane region" description="Helical" evidence="1">
    <location>
        <begin position="171"/>
        <end position="198"/>
    </location>
</feature>
<evidence type="ECO:0000313" key="2">
    <source>
        <dbReference type="EMBL" id="ASJ02046.1"/>
    </source>
</evidence>
<feature type="transmembrane region" description="Helical" evidence="1">
    <location>
        <begin position="268"/>
        <end position="286"/>
    </location>
</feature>
<feature type="transmembrane region" description="Helical" evidence="1">
    <location>
        <begin position="292"/>
        <end position="310"/>
    </location>
</feature>
<evidence type="ECO:0000256" key="1">
    <source>
        <dbReference type="SAM" id="Phobius"/>
    </source>
</evidence>
<name>A0A2Z2M8N6_THEPR</name>
<feature type="transmembrane region" description="Helical" evidence="1">
    <location>
        <begin position="91"/>
        <end position="110"/>
    </location>
</feature>
<feature type="transmembrane region" description="Helical" evidence="1">
    <location>
        <begin position="237"/>
        <end position="256"/>
    </location>
</feature>
<sequence length="324" mass="35823">MQVSGVESGAFPLKAVLLFAGAVIITIIAFMHSLGTGGEYSEVFYLLAISLVAVWVVNSSPQPPQGFVSSINDALLKLGIRNLSVSSETAFGIYVYTLLLLVSGLFYTAPRHSRDLGFLTFGMLFSMPFFRSLIYPPSQEIFGLTAFVLSLSLATSLVFSPNPIIAALQTFLLSLLTLVAIAAQPWAIALPFAFILTFPRKKRNAAYLTLVVLGLFLLGRVGFLLEFSPLLPPLRTVFLQALLPLLLLGYILIFKVKQIRMVLRNTKGPTPFLILLLLAYGVGIFLNPELVPYEVLILTVLSVRMVYHLRNIESRRVRERVLRT</sequence>
<feature type="transmembrane region" description="Helical" evidence="1">
    <location>
        <begin position="116"/>
        <end position="134"/>
    </location>
</feature>
<feature type="transmembrane region" description="Helical" evidence="1">
    <location>
        <begin position="43"/>
        <end position="60"/>
    </location>
</feature>
<proteinExistence type="predicted"/>
<keyword evidence="1" id="KW-1133">Transmembrane helix</keyword>
<dbReference type="EMBL" id="CP014862">
    <property type="protein sequence ID" value="ASJ02046.1"/>
    <property type="molecule type" value="Genomic_DNA"/>
</dbReference>
<reference evidence="2 3" key="1">
    <citation type="submission" date="2016-03" db="EMBL/GenBank/DDBJ databases">
        <title>Complete genome sequence of Thermococcus profundus strain DT5432.</title>
        <authorList>
            <person name="Oger P.M."/>
        </authorList>
    </citation>
    <scope>NUCLEOTIDE SEQUENCE [LARGE SCALE GENOMIC DNA]</scope>
    <source>
        <strain evidence="2 3">DT 5432</strain>
    </source>
</reference>